<dbReference type="GO" id="GO:0045259">
    <property type="term" value="C:proton-transporting ATP synthase complex"/>
    <property type="evidence" value="ECO:0007669"/>
    <property type="project" value="UniProtKB-KW"/>
</dbReference>
<dbReference type="InterPro" id="IPR036228">
    <property type="entry name" value="ATP_synth_F0_dsu_sf_mt"/>
</dbReference>
<keyword evidence="4" id="KW-0138">CF(0)</keyword>
<evidence type="ECO:0000256" key="11">
    <source>
        <dbReference type="SAM" id="MobiDB-lite"/>
    </source>
</evidence>
<dbReference type="GO" id="GO:0015986">
    <property type="term" value="P:proton motive force-driven ATP synthesis"/>
    <property type="evidence" value="ECO:0007669"/>
    <property type="project" value="UniProtKB-UniRule"/>
</dbReference>
<keyword evidence="6 10" id="KW-0999">Mitochondrion inner membrane</keyword>
<keyword evidence="7 10" id="KW-0406">Ion transport</keyword>
<dbReference type="GO" id="GO:0015078">
    <property type="term" value="F:proton transmembrane transporter activity"/>
    <property type="evidence" value="ECO:0007669"/>
    <property type="project" value="InterPro"/>
</dbReference>
<comment type="function">
    <text evidence="10">Mitochondrial membrane ATP synthase (F(1)F(0) ATP synthase or Complex V) produces ATP from ADP in the presence of a proton gradient across the membrane which is generated by electron transport complexes of the respiratory chain. F-type ATPases consist of two structural domains, F(1) - containing the extramembraneous catalytic core, and F(0) - containing the membrane proton channel, linked together by a central stalk and a peripheral stalk. During catalysis, ATP synthesis in the catalytic domain of F(1) is coupled via a rotary mechanism of the central stalk subunits to proton translocation.</text>
</comment>
<evidence type="ECO:0000256" key="7">
    <source>
        <dbReference type="ARBA" id="ARBA00023065"/>
    </source>
</evidence>
<dbReference type="Pfam" id="PF05873">
    <property type="entry name" value="Mt_ATP-synt_D"/>
    <property type="match status" value="1"/>
</dbReference>
<evidence type="ECO:0000313" key="12">
    <source>
        <dbReference type="EMBL" id="RZC34870.1"/>
    </source>
</evidence>
<dbReference type="GO" id="GO:0005743">
    <property type="term" value="C:mitochondrial inner membrane"/>
    <property type="evidence" value="ECO:0007669"/>
    <property type="project" value="UniProtKB-SubCell"/>
</dbReference>
<dbReference type="STRING" id="1661398.A0A482VQB7"/>
<evidence type="ECO:0000313" key="13">
    <source>
        <dbReference type="Proteomes" id="UP000292052"/>
    </source>
</evidence>
<accession>A0A482VQB7</accession>
<sequence>MAAKRVTTSAINWLALSERVPPHQRAQFQNFKARSDGYLRSVLANPEKLPEIDWTFYKSRVPVAGMVDNFQKQYAALNIPYPPDTVSPQVDSLEKEIKSDIEKFKKESNVRIADYKKQLAHIASLLPYDQMTMEDFRDAFPEQALDPINRPTFWPHDPEEQIGYNPEQGQAPGH</sequence>
<dbReference type="Gene3D" id="6.10.280.70">
    <property type="match status" value="1"/>
</dbReference>
<comment type="similarity">
    <text evidence="2 10">Belongs to the ATPase d subunit family.</text>
</comment>
<keyword evidence="8 10" id="KW-0496">Mitochondrion</keyword>
<evidence type="ECO:0000256" key="8">
    <source>
        <dbReference type="ARBA" id="ARBA00023128"/>
    </source>
</evidence>
<gene>
    <name evidence="12" type="ORF">BDFB_005458</name>
</gene>
<evidence type="ECO:0000256" key="10">
    <source>
        <dbReference type="PIRNR" id="PIRNR005514"/>
    </source>
</evidence>
<dbReference type="OrthoDB" id="35799at2759"/>
<dbReference type="AlphaFoldDB" id="A0A482VQB7"/>
<comment type="caution">
    <text evidence="12">The sequence shown here is derived from an EMBL/GenBank/DDBJ whole genome shotgun (WGS) entry which is preliminary data.</text>
</comment>
<comment type="subcellular location">
    <subcellularLocation>
        <location evidence="1 10">Mitochondrion inner membrane</location>
    </subcellularLocation>
</comment>
<name>A0A482VQB7_ASBVE</name>
<protein>
    <recommendedName>
        <fullName evidence="10">ATP synthase subunit d, mitochondrial</fullName>
    </recommendedName>
</protein>
<evidence type="ECO:0000256" key="6">
    <source>
        <dbReference type="ARBA" id="ARBA00022792"/>
    </source>
</evidence>
<evidence type="ECO:0000256" key="4">
    <source>
        <dbReference type="ARBA" id="ARBA00022547"/>
    </source>
</evidence>
<keyword evidence="9 10" id="KW-0472">Membrane</keyword>
<keyword evidence="5 10" id="KW-0375">Hydrogen ion transport</keyword>
<evidence type="ECO:0000256" key="5">
    <source>
        <dbReference type="ARBA" id="ARBA00022781"/>
    </source>
</evidence>
<keyword evidence="3 10" id="KW-0813">Transport</keyword>
<feature type="region of interest" description="Disordered" evidence="11">
    <location>
        <begin position="147"/>
        <end position="174"/>
    </location>
</feature>
<dbReference type="PIRSF" id="PIRSF005514">
    <property type="entry name" value="ATPase_F0_D_mt"/>
    <property type="match status" value="1"/>
</dbReference>
<proteinExistence type="inferred from homology"/>
<evidence type="ECO:0000256" key="3">
    <source>
        <dbReference type="ARBA" id="ARBA00022448"/>
    </source>
</evidence>
<evidence type="ECO:0000256" key="9">
    <source>
        <dbReference type="ARBA" id="ARBA00023136"/>
    </source>
</evidence>
<dbReference type="SUPFAM" id="SSF161065">
    <property type="entry name" value="ATP synthase D chain-like"/>
    <property type="match status" value="1"/>
</dbReference>
<reference evidence="12 13" key="1">
    <citation type="submission" date="2017-03" db="EMBL/GenBank/DDBJ databases">
        <title>Genome of the blue death feigning beetle - Asbolus verrucosus.</title>
        <authorList>
            <person name="Rider S.D."/>
        </authorList>
    </citation>
    <scope>NUCLEOTIDE SEQUENCE [LARGE SCALE GENOMIC DNA]</scope>
    <source>
        <strain evidence="12">Butters</strain>
        <tissue evidence="12">Head and leg muscle</tissue>
    </source>
</reference>
<keyword evidence="13" id="KW-1185">Reference proteome</keyword>
<dbReference type="EMBL" id="QDEB01076054">
    <property type="protein sequence ID" value="RZC34870.1"/>
    <property type="molecule type" value="Genomic_DNA"/>
</dbReference>
<dbReference type="PANTHER" id="PTHR12700">
    <property type="entry name" value="ATP SYNTHASE SUBUNIT D, MITOCHONDRIAL"/>
    <property type="match status" value="1"/>
</dbReference>
<dbReference type="InterPro" id="IPR008689">
    <property type="entry name" value="ATP_synth_F0_dsu_mt"/>
</dbReference>
<dbReference type="Proteomes" id="UP000292052">
    <property type="component" value="Unassembled WGS sequence"/>
</dbReference>
<evidence type="ECO:0000256" key="1">
    <source>
        <dbReference type="ARBA" id="ARBA00004273"/>
    </source>
</evidence>
<evidence type="ECO:0000256" key="2">
    <source>
        <dbReference type="ARBA" id="ARBA00006842"/>
    </source>
</evidence>
<organism evidence="12 13">
    <name type="scientific">Asbolus verrucosus</name>
    <name type="common">Desert ironclad beetle</name>
    <dbReference type="NCBI Taxonomy" id="1661398"/>
    <lineage>
        <taxon>Eukaryota</taxon>
        <taxon>Metazoa</taxon>
        <taxon>Ecdysozoa</taxon>
        <taxon>Arthropoda</taxon>
        <taxon>Hexapoda</taxon>
        <taxon>Insecta</taxon>
        <taxon>Pterygota</taxon>
        <taxon>Neoptera</taxon>
        <taxon>Endopterygota</taxon>
        <taxon>Coleoptera</taxon>
        <taxon>Polyphaga</taxon>
        <taxon>Cucujiformia</taxon>
        <taxon>Tenebrionidae</taxon>
        <taxon>Pimeliinae</taxon>
        <taxon>Asbolus</taxon>
    </lineage>
</organism>